<evidence type="ECO:0000313" key="2">
    <source>
        <dbReference type="EMBL" id="NVK77144.1"/>
    </source>
</evidence>
<dbReference type="AlphaFoldDB" id="A0A7Y7E6B5"/>
<proteinExistence type="predicted"/>
<dbReference type="Pfam" id="PF02627">
    <property type="entry name" value="CMD"/>
    <property type="match status" value="1"/>
</dbReference>
<dbReference type="PANTHER" id="PTHR34846">
    <property type="entry name" value="4-CARBOXYMUCONOLACTONE DECARBOXYLASE FAMILY PROTEIN (AFU_ORTHOLOGUE AFUA_6G11590)"/>
    <property type="match status" value="1"/>
</dbReference>
<reference evidence="2 3" key="1">
    <citation type="submission" date="2020-04" db="EMBL/GenBank/DDBJ databases">
        <title>Draft Genome Sequence of Streptomyces morookaense DSM 40503, an 8-azaguanine-producing strain.</title>
        <authorList>
            <person name="Qi J."/>
            <person name="Gao J.-M."/>
        </authorList>
    </citation>
    <scope>NUCLEOTIDE SEQUENCE [LARGE SCALE GENOMIC DNA]</scope>
    <source>
        <strain evidence="2 3">DSM 40503</strain>
    </source>
</reference>
<comment type="caution">
    <text evidence="2">The sequence shown here is derived from an EMBL/GenBank/DDBJ whole genome shotgun (WGS) entry which is preliminary data.</text>
</comment>
<dbReference type="SUPFAM" id="SSF69118">
    <property type="entry name" value="AhpD-like"/>
    <property type="match status" value="1"/>
</dbReference>
<protein>
    <submittedName>
        <fullName evidence="2">Carboxymuconolactone decarboxylase family protein</fullName>
    </submittedName>
</protein>
<organism evidence="2 3">
    <name type="scientific">Streptomyces morookaense</name>
    <name type="common">Streptoverticillium morookaense</name>
    <dbReference type="NCBI Taxonomy" id="1970"/>
    <lineage>
        <taxon>Bacteria</taxon>
        <taxon>Bacillati</taxon>
        <taxon>Actinomycetota</taxon>
        <taxon>Actinomycetes</taxon>
        <taxon>Kitasatosporales</taxon>
        <taxon>Streptomycetaceae</taxon>
        <taxon>Streptomyces</taxon>
    </lineage>
</organism>
<dbReference type="GO" id="GO:0051920">
    <property type="term" value="F:peroxiredoxin activity"/>
    <property type="evidence" value="ECO:0007669"/>
    <property type="project" value="InterPro"/>
</dbReference>
<feature type="domain" description="Carboxymuconolactone decarboxylase-like" evidence="1">
    <location>
        <begin position="13"/>
        <end position="94"/>
    </location>
</feature>
<dbReference type="Gene3D" id="1.20.1290.10">
    <property type="entry name" value="AhpD-like"/>
    <property type="match status" value="1"/>
</dbReference>
<dbReference type="NCBIfam" id="TIGR00778">
    <property type="entry name" value="ahpD_dom"/>
    <property type="match status" value="1"/>
</dbReference>
<name>A0A7Y7E6B5_STRMO</name>
<dbReference type="InterPro" id="IPR029032">
    <property type="entry name" value="AhpD-like"/>
</dbReference>
<dbReference type="InterPro" id="IPR003779">
    <property type="entry name" value="CMD-like"/>
</dbReference>
<sequence length="149" mass="16550">MTAPRMRFVQHAPDVYEATLALTQAAKKDLDPVLVELVLLRASQVNHCAFCIDMHAKDARKAGESEQRLDLLPAWEEAGAVYTEKERAALALTEAVTVLTDGFVPDEVYERAAAQFSEPELARLVSLIATINVWNRINVAFRTPVGNMR</sequence>
<gene>
    <name evidence="2" type="ORF">HG542_05660</name>
</gene>
<evidence type="ECO:0000259" key="1">
    <source>
        <dbReference type="Pfam" id="PF02627"/>
    </source>
</evidence>
<dbReference type="PANTHER" id="PTHR34846:SF10">
    <property type="entry name" value="CYTOPLASMIC PROTEIN"/>
    <property type="match status" value="1"/>
</dbReference>
<dbReference type="Proteomes" id="UP000587462">
    <property type="component" value="Unassembled WGS sequence"/>
</dbReference>
<dbReference type="RefSeq" id="WP_171078940.1">
    <property type="nucleotide sequence ID" value="NZ_BNBU01000002.1"/>
</dbReference>
<accession>A0A7Y7E6B5</accession>
<evidence type="ECO:0000313" key="3">
    <source>
        <dbReference type="Proteomes" id="UP000587462"/>
    </source>
</evidence>
<dbReference type="InterPro" id="IPR004675">
    <property type="entry name" value="AhpD_core"/>
</dbReference>
<keyword evidence="3" id="KW-1185">Reference proteome</keyword>
<dbReference type="EMBL" id="JABBXF010000010">
    <property type="protein sequence ID" value="NVK77144.1"/>
    <property type="molecule type" value="Genomic_DNA"/>
</dbReference>